<feature type="region of interest" description="Disordered" evidence="1">
    <location>
        <begin position="1"/>
        <end position="32"/>
    </location>
</feature>
<dbReference type="SUPFAM" id="SSF56784">
    <property type="entry name" value="HAD-like"/>
    <property type="match status" value="1"/>
</dbReference>
<dbReference type="InterPro" id="IPR023214">
    <property type="entry name" value="HAD_sf"/>
</dbReference>
<accession>A0A194WWN7</accession>
<evidence type="ECO:0000313" key="3">
    <source>
        <dbReference type="Proteomes" id="UP000070700"/>
    </source>
</evidence>
<dbReference type="InParanoid" id="A0A194WWN7"/>
<dbReference type="AlphaFoldDB" id="A0A194WWN7"/>
<name>A0A194WWN7_MOLSC</name>
<dbReference type="InterPro" id="IPR006551">
    <property type="entry name" value="Polynucleotide_phosphatase"/>
</dbReference>
<gene>
    <name evidence="2" type="ORF">LY89DRAFT_653805</name>
</gene>
<evidence type="ECO:0000313" key="2">
    <source>
        <dbReference type="EMBL" id="KUJ12099.1"/>
    </source>
</evidence>
<dbReference type="Pfam" id="PF08645">
    <property type="entry name" value="PNK3P"/>
    <property type="match status" value="1"/>
</dbReference>
<evidence type="ECO:0000256" key="1">
    <source>
        <dbReference type="SAM" id="MobiDB-lite"/>
    </source>
</evidence>
<reference evidence="2 3" key="1">
    <citation type="submission" date="2015-10" db="EMBL/GenBank/DDBJ databases">
        <title>Full genome of DAOMC 229536 Phialocephala scopiformis, a fungal endophyte of spruce producing the potent anti-insectan compound rugulosin.</title>
        <authorList>
            <consortium name="DOE Joint Genome Institute"/>
            <person name="Walker A.K."/>
            <person name="Frasz S.L."/>
            <person name="Seifert K.A."/>
            <person name="Miller J.D."/>
            <person name="Mondo S.J."/>
            <person name="Labutti K."/>
            <person name="Lipzen A."/>
            <person name="Dockter R."/>
            <person name="Kennedy M."/>
            <person name="Grigoriev I.V."/>
            <person name="Spatafora J.W."/>
        </authorList>
    </citation>
    <scope>NUCLEOTIDE SEQUENCE [LARGE SCALE GENOMIC DNA]</scope>
    <source>
        <strain evidence="2 3">CBS 120377</strain>
    </source>
</reference>
<dbReference type="Proteomes" id="UP000070700">
    <property type="component" value="Unassembled WGS sequence"/>
</dbReference>
<dbReference type="FunFam" id="3.40.50.1000:FF:000078">
    <property type="entry name" value="Bifunctional polynucleotide phosphatase/kinase"/>
    <property type="match status" value="1"/>
</dbReference>
<dbReference type="GO" id="GO:0003690">
    <property type="term" value="F:double-stranded DNA binding"/>
    <property type="evidence" value="ECO:0007669"/>
    <property type="project" value="TreeGrafter"/>
</dbReference>
<dbReference type="GO" id="GO:0046404">
    <property type="term" value="F:ATP-dependent polydeoxyribonucleotide 5'-hydroxyl-kinase activity"/>
    <property type="evidence" value="ECO:0007669"/>
    <property type="project" value="EnsemblFungi"/>
</dbReference>
<dbReference type="InterPro" id="IPR006549">
    <property type="entry name" value="HAD-SF_hydro_IIIA"/>
</dbReference>
<dbReference type="PANTHER" id="PTHR12083:SF9">
    <property type="entry name" value="BIFUNCTIONAL POLYNUCLEOTIDE PHOSPHATASE_KINASE"/>
    <property type="match status" value="1"/>
</dbReference>
<dbReference type="NCBIfam" id="TIGR01662">
    <property type="entry name" value="HAD-SF-IIIA"/>
    <property type="match status" value="1"/>
</dbReference>
<proteinExistence type="predicted"/>
<dbReference type="STRING" id="149040.A0A194WWN7"/>
<dbReference type="Pfam" id="PF13671">
    <property type="entry name" value="AAA_33"/>
    <property type="match status" value="2"/>
</dbReference>
<dbReference type="GO" id="GO:0006284">
    <property type="term" value="P:base-excision repair"/>
    <property type="evidence" value="ECO:0007669"/>
    <property type="project" value="EnsemblFungi"/>
</dbReference>
<dbReference type="GO" id="GO:0000012">
    <property type="term" value="P:single strand break repair"/>
    <property type="evidence" value="ECO:0007669"/>
    <property type="project" value="EnsemblFungi"/>
</dbReference>
<dbReference type="OrthoDB" id="19045at2759"/>
<protein>
    <submittedName>
        <fullName evidence="2">PNK3P-domain-containing protein</fullName>
    </submittedName>
</protein>
<keyword evidence="3" id="KW-1185">Reference proteome</keyword>
<dbReference type="InterPro" id="IPR036412">
    <property type="entry name" value="HAD-like_sf"/>
</dbReference>
<dbReference type="PANTHER" id="PTHR12083">
    <property type="entry name" value="BIFUNCTIONAL POLYNUCLEOTIDE PHOSPHATASE/KINASE"/>
    <property type="match status" value="1"/>
</dbReference>
<dbReference type="InterPro" id="IPR027417">
    <property type="entry name" value="P-loop_NTPase"/>
</dbReference>
<dbReference type="Gene3D" id="3.40.50.1000">
    <property type="entry name" value="HAD superfamily/HAD-like"/>
    <property type="match status" value="1"/>
</dbReference>
<dbReference type="FunFam" id="3.40.50.300:FF:000737">
    <property type="entry name" value="Bifunctional polynucleotide phosphatase/kinase"/>
    <property type="match status" value="1"/>
</dbReference>
<dbReference type="KEGG" id="psco:LY89DRAFT_653805"/>
<dbReference type="RefSeq" id="XP_018066454.1">
    <property type="nucleotide sequence ID" value="XM_018212267.1"/>
</dbReference>
<dbReference type="Gene3D" id="3.40.50.300">
    <property type="entry name" value="P-loop containing nucleotide triphosphate hydrolases"/>
    <property type="match status" value="1"/>
</dbReference>
<dbReference type="EMBL" id="KQ947425">
    <property type="protein sequence ID" value="KUJ12099.1"/>
    <property type="molecule type" value="Genomic_DNA"/>
</dbReference>
<organism evidence="2 3">
    <name type="scientific">Mollisia scopiformis</name>
    <name type="common">Conifer needle endophyte fungus</name>
    <name type="synonym">Phialocephala scopiformis</name>
    <dbReference type="NCBI Taxonomy" id="149040"/>
    <lineage>
        <taxon>Eukaryota</taxon>
        <taxon>Fungi</taxon>
        <taxon>Dikarya</taxon>
        <taxon>Ascomycota</taxon>
        <taxon>Pezizomycotina</taxon>
        <taxon>Leotiomycetes</taxon>
        <taxon>Helotiales</taxon>
        <taxon>Mollisiaceae</taxon>
        <taxon>Mollisia</taxon>
    </lineage>
</organism>
<dbReference type="SUPFAM" id="SSF52540">
    <property type="entry name" value="P-loop containing nucleoside triphosphate hydrolases"/>
    <property type="match status" value="1"/>
</dbReference>
<dbReference type="NCBIfam" id="TIGR01664">
    <property type="entry name" value="DNA-3'-Pase"/>
    <property type="match status" value="1"/>
</dbReference>
<sequence>MASSSKPLNKRKISHDAPISPPPLKRKVQSMTTQNAVSSFFTPASKKPPEKILWQERAPNDDVPSTLLIGKYTPDESTSGAVPPKGKKIAAFDFDSTLIQTMSGKKFASGAQDWKWWHASVPGMVRKMYLEDGQDRFTMVVVSNQAGLTLKHDAKGPKTQQSKVESFKTNVAAVFNQLDIPISIYAATEKDNYRKPRTGMWTELLEDYEIRLADLDLDNSIFIGDAAGRQASQGQSKDFSCSDRNFAHNVGIKFHTPEEFFLGESPRPFTRTFEPSEYASPTIVGATYAKKDACDLVLFCGSPGAGKSTFYWKHLEPLGYTRVNQDTLKSLDKCIRVADDNLKAGKSVAIDNTNADPDVRSRWVQLAVKHNVPIRCVVFTTASEICEHNDAVRALNNIMNPEKRTILPSIAFRGFHSRYRRPQLSEGFQDITEWAFQFVGSEVEREIWTRHWT</sequence>
<dbReference type="InterPro" id="IPR013954">
    <property type="entry name" value="PNK3P"/>
</dbReference>
<dbReference type="GO" id="GO:0005634">
    <property type="term" value="C:nucleus"/>
    <property type="evidence" value="ECO:0007669"/>
    <property type="project" value="EnsemblFungi"/>
</dbReference>
<dbReference type="GeneID" id="28821993"/>
<dbReference type="GO" id="GO:0046403">
    <property type="term" value="F:polynucleotide 3'-phosphatase activity"/>
    <property type="evidence" value="ECO:0007669"/>
    <property type="project" value="EnsemblFungi"/>
</dbReference>